<dbReference type="Gene3D" id="3.30.160.20">
    <property type="match status" value="1"/>
</dbReference>
<evidence type="ECO:0000256" key="6">
    <source>
        <dbReference type="ARBA" id="ARBA00022917"/>
    </source>
</evidence>
<dbReference type="PANTHER" id="PTHR43804">
    <property type="entry name" value="LD18447P"/>
    <property type="match status" value="1"/>
</dbReference>
<dbReference type="GO" id="GO:0005829">
    <property type="term" value="C:cytosol"/>
    <property type="evidence" value="ECO:0007669"/>
    <property type="project" value="UniProtKB-ARBA"/>
</dbReference>
<keyword evidence="4 7" id="KW-0488">Methylation</keyword>
<protein>
    <recommendedName>
        <fullName evidence="7 8">Peptide chain release factor 1</fullName>
        <shortName evidence="7">RF-1</shortName>
    </recommendedName>
</protein>
<dbReference type="SMART" id="SM00937">
    <property type="entry name" value="PCRF"/>
    <property type="match status" value="1"/>
</dbReference>
<keyword evidence="6 7" id="KW-0648">Protein biosynthesis</keyword>
<dbReference type="STRING" id="862908.BMS_0627"/>
<dbReference type="Pfam" id="PF03462">
    <property type="entry name" value="PCRF"/>
    <property type="match status" value="1"/>
</dbReference>
<keyword evidence="9" id="KW-0175">Coiled coil</keyword>
<dbReference type="InterPro" id="IPR000352">
    <property type="entry name" value="Pep_chain_release_fac_I"/>
</dbReference>
<evidence type="ECO:0000259" key="10">
    <source>
        <dbReference type="PROSITE" id="PS00745"/>
    </source>
</evidence>
<comment type="similarity">
    <text evidence="3 7">Belongs to the prokaryotic/mitochondrial release factor family.</text>
</comment>
<keyword evidence="12" id="KW-1185">Reference proteome</keyword>
<name>E1X562_HALMS</name>
<dbReference type="NCBIfam" id="NF001859">
    <property type="entry name" value="PRK00591.1"/>
    <property type="match status" value="1"/>
</dbReference>
<dbReference type="HOGENOM" id="CLU_036856_0_1_7"/>
<dbReference type="PROSITE" id="PS00745">
    <property type="entry name" value="RF_PROK_I"/>
    <property type="match status" value="1"/>
</dbReference>
<evidence type="ECO:0000256" key="1">
    <source>
        <dbReference type="ARBA" id="ARBA00002986"/>
    </source>
</evidence>
<evidence type="ECO:0000256" key="5">
    <source>
        <dbReference type="ARBA" id="ARBA00022490"/>
    </source>
</evidence>
<feature type="domain" description="Prokaryotic-type class I peptide chain release factors" evidence="10">
    <location>
        <begin position="227"/>
        <end position="243"/>
    </location>
</feature>
<evidence type="ECO:0000313" key="12">
    <source>
        <dbReference type="Proteomes" id="UP000008963"/>
    </source>
</evidence>
<dbReference type="PANTHER" id="PTHR43804:SF7">
    <property type="entry name" value="LD18447P"/>
    <property type="match status" value="1"/>
</dbReference>
<dbReference type="eggNOG" id="COG0216">
    <property type="taxonomic scope" value="Bacteria"/>
</dbReference>
<dbReference type="Pfam" id="PF00472">
    <property type="entry name" value="RF-1"/>
    <property type="match status" value="1"/>
</dbReference>
<organism evidence="11 12">
    <name type="scientific">Halobacteriovorax marinus (strain ATCC BAA-682 / DSM 15412 / SJ)</name>
    <name type="common">Bacteriovorax marinus</name>
    <dbReference type="NCBI Taxonomy" id="862908"/>
    <lineage>
        <taxon>Bacteria</taxon>
        <taxon>Pseudomonadati</taxon>
        <taxon>Bdellovibrionota</taxon>
        <taxon>Bacteriovoracia</taxon>
        <taxon>Bacteriovoracales</taxon>
        <taxon>Halobacteriovoraceae</taxon>
        <taxon>Halobacteriovorax</taxon>
    </lineage>
</organism>
<dbReference type="FunFam" id="3.30.160.20:FF:000004">
    <property type="entry name" value="Peptide chain release factor 1"/>
    <property type="match status" value="1"/>
</dbReference>
<evidence type="ECO:0000256" key="9">
    <source>
        <dbReference type="SAM" id="Coils"/>
    </source>
</evidence>
<dbReference type="SUPFAM" id="SSF75620">
    <property type="entry name" value="Release factor"/>
    <property type="match status" value="1"/>
</dbReference>
<dbReference type="FunFam" id="3.30.70.1660:FF:000002">
    <property type="entry name" value="Peptide chain release factor 1"/>
    <property type="match status" value="1"/>
</dbReference>
<dbReference type="GO" id="GO:0016149">
    <property type="term" value="F:translation release factor activity, codon specific"/>
    <property type="evidence" value="ECO:0007669"/>
    <property type="project" value="UniProtKB-UniRule"/>
</dbReference>
<evidence type="ECO:0000313" key="11">
    <source>
        <dbReference type="EMBL" id="CBW25534.1"/>
    </source>
</evidence>
<dbReference type="InterPro" id="IPR045853">
    <property type="entry name" value="Pep_chain_release_fac_I_sf"/>
</dbReference>
<dbReference type="InterPro" id="IPR050057">
    <property type="entry name" value="Prokaryotic/Mito_RF"/>
</dbReference>
<feature type="modified residue" description="N5-methylglutamine" evidence="7">
    <location>
        <position position="234"/>
    </location>
</feature>
<dbReference type="InterPro" id="IPR004373">
    <property type="entry name" value="RF-1"/>
</dbReference>
<dbReference type="AlphaFoldDB" id="E1X562"/>
<dbReference type="PATRIC" id="fig|862908.3.peg.602"/>
<evidence type="ECO:0000256" key="7">
    <source>
        <dbReference type="HAMAP-Rule" id="MF_00093"/>
    </source>
</evidence>
<feature type="coiled-coil region" evidence="9">
    <location>
        <begin position="50"/>
        <end position="77"/>
    </location>
</feature>
<dbReference type="EMBL" id="FQ312005">
    <property type="protein sequence ID" value="CBW25534.1"/>
    <property type="molecule type" value="Genomic_DNA"/>
</dbReference>
<keyword evidence="5 7" id="KW-0963">Cytoplasm</keyword>
<dbReference type="Gene3D" id="6.10.140.1950">
    <property type="match status" value="1"/>
</dbReference>
<dbReference type="Proteomes" id="UP000008963">
    <property type="component" value="Chromosome"/>
</dbReference>
<reference evidence="12" key="1">
    <citation type="journal article" date="2013" name="ISME J.">
        <title>A small predatory core genome in the divergent marine Bacteriovorax marinus SJ and the terrestrial Bdellovibrio bacteriovorus.</title>
        <authorList>
            <person name="Crossman L.C."/>
            <person name="Chen H."/>
            <person name="Cerdeno-Tarraga A.M."/>
            <person name="Brooks K."/>
            <person name="Quail M.A."/>
            <person name="Pineiro S.A."/>
            <person name="Hobley L."/>
            <person name="Sockett R.E."/>
            <person name="Bentley S.D."/>
            <person name="Parkhill J."/>
            <person name="Williams H.N."/>
            <person name="Stine O.C."/>
        </authorList>
    </citation>
    <scope>NUCLEOTIDE SEQUENCE [LARGE SCALE GENOMIC DNA]</scope>
    <source>
        <strain evidence="12">ATCC BAA-682 / DSM 15412 / SJ</strain>
    </source>
</reference>
<comment type="PTM">
    <text evidence="7">Methylated by PrmC. Methylation increases the termination efficiency of RF1.</text>
</comment>
<dbReference type="FunFam" id="3.30.70.1660:FF:000004">
    <property type="entry name" value="Peptide chain release factor 1"/>
    <property type="match status" value="1"/>
</dbReference>
<accession>E1X562</accession>
<sequence length="357" mass="40543">MSMFDKLDAVIERFETLTEKLADPTIYDRQDEFKKISSERSNLEEVVVAYKEYRQMKEDIDEAKEILKNEKDEDMKEMAKEVIAENEPQIPEMEERLTILLLPKDPLDDKNVMMEIRAGAGGDEASIFVGDVYRMYSNYFRDLGFKVEQVSISEGDEGIKEIIFSVSGEKVYSKLKYESGVHRVQRVPKTESQGRVHTSTITVAVMPETDDVEFDLDMNDVRIDVYRSGGAGGQSVNTTDSAVRVTHIPTGTVVANQDQKSQLKNKEKALRILKNRIYDKMLQEKNAAEAAERKGLVGTGDRSERIRTYNFPQGRLTDHRIGLTLYSLDKIIEGDMTPVTDALIAHNQAELLKGQEE</sequence>
<evidence type="ECO:0000256" key="2">
    <source>
        <dbReference type="ARBA" id="ARBA00004496"/>
    </source>
</evidence>
<dbReference type="KEGG" id="bmx:BMS_0627"/>
<dbReference type="InterPro" id="IPR005139">
    <property type="entry name" value="PCRF"/>
</dbReference>
<dbReference type="NCBIfam" id="TIGR00019">
    <property type="entry name" value="prfA"/>
    <property type="match status" value="1"/>
</dbReference>
<comment type="function">
    <text evidence="1 7">Peptide chain release factor 1 directs the termination of translation in response to the peptide chain termination codons UAG and UAA.</text>
</comment>
<comment type="subcellular location">
    <subcellularLocation>
        <location evidence="2 7">Cytoplasm</location>
    </subcellularLocation>
</comment>
<proteinExistence type="inferred from homology"/>
<dbReference type="HAMAP" id="MF_00093">
    <property type="entry name" value="Rel_fac_1"/>
    <property type="match status" value="1"/>
</dbReference>
<dbReference type="Gene3D" id="3.30.70.1660">
    <property type="match status" value="1"/>
</dbReference>
<evidence type="ECO:0000256" key="8">
    <source>
        <dbReference type="NCBIfam" id="TIGR00019"/>
    </source>
</evidence>
<evidence type="ECO:0000256" key="3">
    <source>
        <dbReference type="ARBA" id="ARBA00010835"/>
    </source>
</evidence>
<gene>
    <name evidence="7 11" type="primary">prfA</name>
    <name evidence="11" type="ordered locus">BMS_0627</name>
</gene>
<evidence type="ECO:0000256" key="4">
    <source>
        <dbReference type="ARBA" id="ARBA00022481"/>
    </source>
</evidence>